<name>A0A9Q1K5B0_9CARY</name>
<dbReference type="Proteomes" id="UP001153076">
    <property type="component" value="Unassembled WGS sequence"/>
</dbReference>
<organism evidence="1 2">
    <name type="scientific">Carnegiea gigantea</name>
    <dbReference type="NCBI Taxonomy" id="171969"/>
    <lineage>
        <taxon>Eukaryota</taxon>
        <taxon>Viridiplantae</taxon>
        <taxon>Streptophyta</taxon>
        <taxon>Embryophyta</taxon>
        <taxon>Tracheophyta</taxon>
        <taxon>Spermatophyta</taxon>
        <taxon>Magnoliopsida</taxon>
        <taxon>eudicotyledons</taxon>
        <taxon>Gunneridae</taxon>
        <taxon>Pentapetalae</taxon>
        <taxon>Caryophyllales</taxon>
        <taxon>Cactineae</taxon>
        <taxon>Cactaceae</taxon>
        <taxon>Cactoideae</taxon>
        <taxon>Echinocereeae</taxon>
        <taxon>Carnegiea</taxon>
    </lineage>
</organism>
<sequence length="169" mass="18659">MRGKEQKKKILPTYPELPATASGICLWTISSGPSSVSSGVLGLIPICYEICELGFVMSEVIETTTEAIEVKSFTPVIEVQGTCDAESRILNKEIKHGITHEDEVKLLKEKSTHLKLKGSRNSMFAASNVGYCRNSHLPSSSQSTSQFPSIYRRLRCHWKAAMIFGDVAH</sequence>
<keyword evidence="2" id="KW-1185">Reference proteome</keyword>
<dbReference type="AlphaFoldDB" id="A0A9Q1K5B0"/>
<comment type="caution">
    <text evidence="1">The sequence shown here is derived from an EMBL/GenBank/DDBJ whole genome shotgun (WGS) entry which is preliminary data.</text>
</comment>
<evidence type="ECO:0000313" key="1">
    <source>
        <dbReference type="EMBL" id="KAJ8436652.1"/>
    </source>
</evidence>
<gene>
    <name evidence="1" type="ORF">Cgig2_003031</name>
</gene>
<evidence type="ECO:0000313" key="2">
    <source>
        <dbReference type="Proteomes" id="UP001153076"/>
    </source>
</evidence>
<accession>A0A9Q1K5B0</accession>
<reference evidence="1" key="1">
    <citation type="submission" date="2022-04" db="EMBL/GenBank/DDBJ databases">
        <title>Carnegiea gigantea Genome sequencing and assembly v2.</title>
        <authorList>
            <person name="Copetti D."/>
            <person name="Sanderson M.J."/>
            <person name="Burquez A."/>
            <person name="Wojciechowski M.F."/>
        </authorList>
    </citation>
    <scope>NUCLEOTIDE SEQUENCE</scope>
    <source>
        <strain evidence="1">SGP5-SGP5p</strain>
        <tissue evidence="1">Aerial part</tissue>
    </source>
</reference>
<protein>
    <submittedName>
        <fullName evidence="1">Uncharacterized protein</fullName>
    </submittedName>
</protein>
<proteinExistence type="predicted"/>
<dbReference type="EMBL" id="JAKOGI010000336">
    <property type="protein sequence ID" value="KAJ8436652.1"/>
    <property type="molecule type" value="Genomic_DNA"/>
</dbReference>